<dbReference type="GO" id="GO:0030428">
    <property type="term" value="C:cell septum"/>
    <property type="evidence" value="ECO:0007669"/>
    <property type="project" value="TreeGrafter"/>
</dbReference>
<comment type="caution">
    <text evidence="11">The sequence shown here is derived from an EMBL/GenBank/DDBJ whole genome shotgun (WGS) entry which is preliminary data.</text>
</comment>
<sequence>MQTKNKVFVKINGQEYPIVGVEPKDYLIKVGTFVDDTMEFIAKTNKHLSTAMIAVLASINIADQFLKTTTELEKLQKEQSSPKEEVEGWKTHYKDIVKELEEKNEVCALLQRQVEDLLLYKEKTELENEELKETLKVKDDELNKADNIINELRNKVLDNQMKLVEAQNKLEDLINRNEQKNYYNNKNIKK</sequence>
<dbReference type="InterPro" id="IPR036192">
    <property type="entry name" value="Cell_div_ZapA-like_sf"/>
</dbReference>
<keyword evidence="6" id="KW-0131">Cell cycle</keyword>
<feature type="coiled-coil region" evidence="10">
    <location>
        <begin position="93"/>
        <end position="176"/>
    </location>
</feature>
<proteinExistence type="predicted"/>
<evidence type="ECO:0000256" key="3">
    <source>
        <dbReference type="ARBA" id="ARBA00022490"/>
    </source>
</evidence>
<dbReference type="PANTHER" id="PTHR34981:SF1">
    <property type="entry name" value="CELL DIVISION PROTEIN ZAPA"/>
    <property type="match status" value="1"/>
</dbReference>
<dbReference type="GO" id="GO:0032153">
    <property type="term" value="C:cell division site"/>
    <property type="evidence" value="ECO:0007669"/>
    <property type="project" value="TreeGrafter"/>
</dbReference>
<evidence type="ECO:0000256" key="8">
    <source>
        <dbReference type="ARBA" id="ARBA00026068"/>
    </source>
</evidence>
<dbReference type="Gene3D" id="6.10.250.790">
    <property type="match status" value="1"/>
</dbReference>
<name>A0A4V2T488_9FIRM</name>
<accession>A0A4V2T488</accession>
<dbReference type="GO" id="GO:0005829">
    <property type="term" value="C:cytosol"/>
    <property type="evidence" value="ECO:0007669"/>
    <property type="project" value="TreeGrafter"/>
</dbReference>
<dbReference type="EMBL" id="SLYC01000007">
    <property type="protein sequence ID" value="TCQ04194.1"/>
    <property type="molecule type" value="Genomic_DNA"/>
</dbReference>
<gene>
    <name evidence="11" type="ORF">EDD79_100777</name>
</gene>
<dbReference type="InterPro" id="IPR007838">
    <property type="entry name" value="Cell_div_ZapA-like"/>
</dbReference>
<keyword evidence="4 11" id="KW-0132">Cell division</keyword>
<evidence type="ECO:0000256" key="7">
    <source>
        <dbReference type="ARBA" id="ARBA00024910"/>
    </source>
</evidence>
<dbReference type="PANTHER" id="PTHR34981">
    <property type="entry name" value="CELL DIVISION PROTEIN ZAPA"/>
    <property type="match status" value="1"/>
</dbReference>
<organism evidence="11 12">
    <name type="scientific">Serpentinicella alkaliphila</name>
    <dbReference type="NCBI Taxonomy" id="1734049"/>
    <lineage>
        <taxon>Bacteria</taxon>
        <taxon>Bacillati</taxon>
        <taxon>Bacillota</taxon>
        <taxon>Clostridia</taxon>
        <taxon>Peptostreptococcales</taxon>
        <taxon>Natronincolaceae</taxon>
        <taxon>Serpentinicella</taxon>
    </lineage>
</organism>
<evidence type="ECO:0000256" key="6">
    <source>
        <dbReference type="ARBA" id="ARBA00023306"/>
    </source>
</evidence>
<comment type="subcellular location">
    <subcellularLocation>
        <location evidence="1">Cytoplasm</location>
    </subcellularLocation>
</comment>
<evidence type="ECO:0000256" key="1">
    <source>
        <dbReference type="ARBA" id="ARBA00004496"/>
    </source>
</evidence>
<evidence type="ECO:0000313" key="12">
    <source>
        <dbReference type="Proteomes" id="UP000295504"/>
    </source>
</evidence>
<evidence type="ECO:0000256" key="2">
    <source>
        <dbReference type="ARBA" id="ARBA00015195"/>
    </source>
</evidence>
<dbReference type="GO" id="GO:0000921">
    <property type="term" value="P:septin ring assembly"/>
    <property type="evidence" value="ECO:0007669"/>
    <property type="project" value="TreeGrafter"/>
</dbReference>
<dbReference type="AlphaFoldDB" id="A0A4V2T488"/>
<keyword evidence="5" id="KW-0717">Septation</keyword>
<comment type="function">
    <text evidence="7">Activator of cell division through the inhibition of FtsZ GTPase activity, therefore promoting FtsZ assembly into bundles of protofilaments necessary for the formation of the division Z ring. It is recruited early at mid-cell but it is not essential for cell division.</text>
</comment>
<evidence type="ECO:0000313" key="11">
    <source>
        <dbReference type="EMBL" id="TCQ04194.1"/>
    </source>
</evidence>
<evidence type="ECO:0000256" key="10">
    <source>
        <dbReference type="SAM" id="Coils"/>
    </source>
</evidence>
<dbReference type="OrthoDB" id="1711036at2"/>
<keyword evidence="10" id="KW-0175">Coiled coil</keyword>
<dbReference type="Pfam" id="PF05164">
    <property type="entry name" value="ZapA"/>
    <property type="match status" value="1"/>
</dbReference>
<evidence type="ECO:0000256" key="5">
    <source>
        <dbReference type="ARBA" id="ARBA00023210"/>
    </source>
</evidence>
<protein>
    <recommendedName>
        <fullName evidence="2">Cell division protein ZapA</fullName>
    </recommendedName>
    <alternativeName>
        <fullName evidence="9">Z ring-associated protein ZapA</fullName>
    </alternativeName>
</protein>
<evidence type="ECO:0000256" key="4">
    <source>
        <dbReference type="ARBA" id="ARBA00022618"/>
    </source>
</evidence>
<dbReference type="InterPro" id="IPR053712">
    <property type="entry name" value="Bac_CellDiv_Activator"/>
</dbReference>
<dbReference type="SUPFAM" id="SSF102829">
    <property type="entry name" value="Cell division protein ZapA-like"/>
    <property type="match status" value="1"/>
</dbReference>
<evidence type="ECO:0000256" key="9">
    <source>
        <dbReference type="ARBA" id="ARBA00033158"/>
    </source>
</evidence>
<dbReference type="Proteomes" id="UP000295504">
    <property type="component" value="Unassembled WGS sequence"/>
</dbReference>
<comment type="subunit">
    <text evidence="8">Homodimer. Interacts with FtsZ.</text>
</comment>
<dbReference type="GO" id="GO:0043093">
    <property type="term" value="P:FtsZ-dependent cytokinesis"/>
    <property type="evidence" value="ECO:0007669"/>
    <property type="project" value="TreeGrafter"/>
</dbReference>
<keyword evidence="3" id="KW-0963">Cytoplasm</keyword>
<keyword evidence="12" id="KW-1185">Reference proteome</keyword>
<dbReference type="RefSeq" id="WP_132847886.1">
    <property type="nucleotide sequence ID" value="NZ_CP058648.1"/>
</dbReference>
<reference evidence="11 12" key="1">
    <citation type="submission" date="2019-03" db="EMBL/GenBank/DDBJ databases">
        <title>Genomic Encyclopedia of Type Strains, Phase IV (KMG-IV): sequencing the most valuable type-strain genomes for metagenomic binning, comparative biology and taxonomic classification.</title>
        <authorList>
            <person name="Goeker M."/>
        </authorList>
    </citation>
    <scope>NUCLEOTIDE SEQUENCE [LARGE SCALE GENOMIC DNA]</scope>
    <source>
        <strain evidence="11 12">DSM 100013</strain>
    </source>
</reference>
<dbReference type="GO" id="GO:0000917">
    <property type="term" value="P:division septum assembly"/>
    <property type="evidence" value="ECO:0007669"/>
    <property type="project" value="UniProtKB-KW"/>
</dbReference>